<dbReference type="EMBL" id="CAJNOB010000027">
    <property type="protein sequence ID" value="CAF0700142.1"/>
    <property type="molecule type" value="Genomic_DNA"/>
</dbReference>
<organism evidence="1 2">
    <name type="scientific">Candidatus Methylacidithermus pantelleriae</name>
    <dbReference type="NCBI Taxonomy" id="2744239"/>
    <lineage>
        <taxon>Bacteria</taxon>
        <taxon>Pseudomonadati</taxon>
        <taxon>Verrucomicrobiota</taxon>
        <taxon>Methylacidiphilae</taxon>
        <taxon>Methylacidiphilales</taxon>
        <taxon>Methylacidiphilaceae</taxon>
        <taxon>Candidatus Methylacidithermus</taxon>
    </lineage>
</organism>
<proteinExistence type="predicted"/>
<comment type="caution">
    <text evidence="1">The sequence shown here is derived from an EMBL/GenBank/DDBJ whole genome shotgun (WGS) entry which is preliminary data.</text>
</comment>
<name>A0A8J2BPS6_9BACT</name>
<evidence type="ECO:0000313" key="1">
    <source>
        <dbReference type="EMBL" id="CAF0700142.1"/>
    </source>
</evidence>
<dbReference type="Proteomes" id="UP000663859">
    <property type="component" value="Unassembled WGS sequence"/>
</dbReference>
<keyword evidence="2" id="KW-1185">Reference proteome</keyword>
<sequence>MLKEFRFSRKNFAGKPRDSKTLVELLVTLQQRLGVQERTFVFDEGRKKPAELGSAESRDGLHISLELREAKLQERLSGFSQKIGSFGLPSGAK</sequence>
<dbReference type="AlphaFoldDB" id="A0A8J2BPS6"/>
<gene>
    <name evidence="1" type="ORF">MPNT_330014</name>
</gene>
<evidence type="ECO:0000313" key="2">
    <source>
        <dbReference type="Proteomes" id="UP000663859"/>
    </source>
</evidence>
<accession>A0A8J2BPS6</accession>
<reference evidence="1" key="1">
    <citation type="submission" date="2021-02" db="EMBL/GenBank/DDBJ databases">
        <authorList>
            <person name="Cremers G."/>
            <person name="Picone N."/>
        </authorList>
    </citation>
    <scope>NUCLEOTIDE SEQUENCE</scope>
    <source>
        <strain evidence="1">PQ17</strain>
    </source>
</reference>
<protein>
    <submittedName>
        <fullName evidence="1">Uncharacterized protein</fullName>
    </submittedName>
</protein>